<reference evidence="1" key="1">
    <citation type="journal article" date="2022" name="bioRxiv">
        <title>Sequencing and chromosome-scale assembly of the giantPleurodeles waltlgenome.</title>
        <authorList>
            <person name="Brown T."/>
            <person name="Elewa A."/>
            <person name="Iarovenko S."/>
            <person name="Subramanian E."/>
            <person name="Araus A.J."/>
            <person name="Petzold A."/>
            <person name="Susuki M."/>
            <person name="Suzuki K.-i.T."/>
            <person name="Hayashi T."/>
            <person name="Toyoda A."/>
            <person name="Oliveira C."/>
            <person name="Osipova E."/>
            <person name="Leigh N.D."/>
            <person name="Simon A."/>
            <person name="Yun M.H."/>
        </authorList>
    </citation>
    <scope>NUCLEOTIDE SEQUENCE</scope>
    <source>
        <strain evidence="1">20211129_DDA</strain>
        <tissue evidence="1">Liver</tissue>
    </source>
</reference>
<dbReference type="AlphaFoldDB" id="A0AAV7RC56"/>
<accession>A0AAV7RC56</accession>
<organism evidence="1 2">
    <name type="scientific">Pleurodeles waltl</name>
    <name type="common">Iberian ribbed newt</name>
    <dbReference type="NCBI Taxonomy" id="8319"/>
    <lineage>
        <taxon>Eukaryota</taxon>
        <taxon>Metazoa</taxon>
        <taxon>Chordata</taxon>
        <taxon>Craniata</taxon>
        <taxon>Vertebrata</taxon>
        <taxon>Euteleostomi</taxon>
        <taxon>Amphibia</taxon>
        <taxon>Batrachia</taxon>
        <taxon>Caudata</taxon>
        <taxon>Salamandroidea</taxon>
        <taxon>Salamandridae</taxon>
        <taxon>Pleurodelinae</taxon>
        <taxon>Pleurodeles</taxon>
    </lineage>
</organism>
<comment type="caution">
    <text evidence="1">The sequence shown here is derived from an EMBL/GenBank/DDBJ whole genome shotgun (WGS) entry which is preliminary data.</text>
</comment>
<sequence length="67" mass="6962">MAGLCSGRAMPLTLPDRQQRALCLGAIEVSLADTRSQLSVCKAAGKAPQELSRTAGVKIGSLVRHAT</sequence>
<dbReference type="Proteomes" id="UP001066276">
    <property type="component" value="Chromosome 5"/>
</dbReference>
<keyword evidence="2" id="KW-1185">Reference proteome</keyword>
<evidence type="ECO:0000313" key="1">
    <source>
        <dbReference type="EMBL" id="KAJ1149693.1"/>
    </source>
</evidence>
<protein>
    <submittedName>
        <fullName evidence="1">Uncharacterized protein</fullName>
    </submittedName>
</protein>
<name>A0AAV7RC56_PLEWA</name>
<proteinExistence type="predicted"/>
<evidence type="ECO:0000313" key="2">
    <source>
        <dbReference type="Proteomes" id="UP001066276"/>
    </source>
</evidence>
<gene>
    <name evidence="1" type="ORF">NDU88_002498</name>
</gene>
<dbReference type="EMBL" id="JANPWB010000009">
    <property type="protein sequence ID" value="KAJ1149693.1"/>
    <property type="molecule type" value="Genomic_DNA"/>
</dbReference>